<comment type="caution">
    <text evidence="2">The sequence shown here is derived from an EMBL/GenBank/DDBJ whole genome shotgun (WGS) entry which is preliminary data.</text>
</comment>
<feature type="signal peptide" evidence="1">
    <location>
        <begin position="1"/>
        <end position="22"/>
    </location>
</feature>
<proteinExistence type="predicted"/>
<reference evidence="2 3" key="1">
    <citation type="submission" date="2024-01" db="EMBL/GenBank/DDBJ databases">
        <title>Genome assemblies of Stephania.</title>
        <authorList>
            <person name="Yang L."/>
        </authorList>
    </citation>
    <scope>NUCLEOTIDE SEQUENCE [LARGE SCALE GENOMIC DNA]</scope>
    <source>
        <strain evidence="2">YNDBR</strain>
        <tissue evidence="2">Leaf</tissue>
    </source>
</reference>
<gene>
    <name evidence="2" type="ORF">Syun_016451</name>
</gene>
<dbReference type="AlphaFoldDB" id="A0AAP0J580"/>
<evidence type="ECO:0000313" key="2">
    <source>
        <dbReference type="EMBL" id="KAK9127654.1"/>
    </source>
</evidence>
<keyword evidence="3" id="KW-1185">Reference proteome</keyword>
<protein>
    <submittedName>
        <fullName evidence="2">Uncharacterized protein</fullName>
    </submittedName>
</protein>
<organism evidence="2 3">
    <name type="scientific">Stephania yunnanensis</name>
    <dbReference type="NCBI Taxonomy" id="152371"/>
    <lineage>
        <taxon>Eukaryota</taxon>
        <taxon>Viridiplantae</taxon>
        <taxon>Streptophyta</taxon>
        <taxon>Embryophyta</taxon>
        <taxon>Tracheophyta</taxon>
        <taxon>Spermatophyta</taxon>
        <taxon>Magnoliopsida</taxon>
        <taxon>Ranunculales</taxon>
        <taxon>Menispermaceae</taxon>
        <taxon>Menispermoideae</taxon>
        <taxon>Cissampelideae</taxon>
        <taxon>Stephania</taxon>
    </lineage>
</organism>
<keyword evidence="1" id="KW-0732">Signal</keyword>
<accession>A0AAP0J580</accession>
<evidence type="ECO:0000313" key="3">
    <source>
        <dbReference type="Proteomes" id="UP001420932"/>
    </source>
</evidence>
<dbReference type="EMBL" id="JBBNAF010000007">
    <property type="protein sequence ID" value="KAK9127654.1"/>
    <property type="molecule type" value="Genomic_DNA"/>
</dbReference>
<evidence type="ECO:0000256" key="1">
    <source>
        <dbReference type="SAM" id="SignalP"/>
    </source>
</evidence>
<feature type="chain" id="PRO_5042974093" evidence="1">
    <location>
        <begin position="23"/>
        <end position="52"/>
    </location>
</feature>
<sequence length="52" mass="5873">MKGKSVLVLLYHILHQLVAVLAINTTHQNHGFHHPSFPHHCTTPSLMVITDH</sequence>
<name>A0AAP0J580_9MAGN</name>
<dbReference type="Proteomes" id="UP001420932">
    <property type="component" value="Unassembled WGS sequence"/>
</dbReference>